<proteinExistence type="inferred from homology"/>
<protein>
    <submittedName>
        <fullName evidence="7">Bifunctional amino acid aminotransferase/2-hydroxyacid dehydrogenase</fullName>
    </submittedName>
</protein>
<evidence type="ECO:0000313" key="7">
    <source>
        <dbReference type="EMBL" id="AQW21075.1"/>
    </source>
</evidence>
<dbReference type="InterPro" id="IPR058205">
    <property type="entry name" value="D-LDH-like"/>
</dbReference>
<keyword evidence="7" id="KW-0808">Transferase</keyword>
<evidence type="ECO:0000256" key="1">
    <source>
        <dbReference type="ARBA" id="ARBA00005854"/>
    </source>
</evidence>
<dbReference type="FunFam" id="3.40.50.720:FF:000041">
    <property type="entry name" value="D-3-phosphoglycerate dehydrogenase"/>
    <property type="match status" value="1"/>
</dbReference>
<dbReference type="Pfam" id="PF02826">
    <property type="entry name" value="2-Hacid_dh_C"/>
    <property type="match status" value="1"/>
</dbReference>
<dbReference type="CDD" id="cd12186">
    <property type="entry name" value="LDH"/>
    <property type="match status" value="1"/>
</dbReference>
<dbReference type="AlphaFoldDB" id="A0A1S6QHJ5"/>
<reference evidence="7 8" key="1">
    <citation type="journal article" date="2015" name="Genome Announc.">
        <title>Genome Sequence of Lactobacillus curieae CCTCC M 2011381T, a Novel Producer of Gamma-aminobutyric Acid.</title>
        <authorList>
            <person name="Wang Y."/>
            <person name="Wang Y."/>
            <person name="Lang C."/>
            <person name="Wei D."/>
            <person name="Xu P."/>
            <person name="Xie J."/>
        </authorList>
    </citation>
    <scope>NUCLEOTIDE SEQUENCE [LARGE SCALE GENOMIC DNA]</scope>
    <source>
        <strain evidence="7 8">CCTCC M 2011381</strain>
    </source>
</reference>
<evidence type="ECO:0000259" key="5">
    <source>
        <dbReference type="Pfam" id="PF00389"/>
    </source>
</evidence>
<dbReference type="Pfam" id="PF00389">
    <property type="entry name" value="2-Hacid_dh"/>
    <property type="match status" value="1"/>
</dbReference>
<evidence type="ECO:0000259" key="6">
    <source>
        <dbReference type="Pfam" id="PF02826"/>
    </source>
</evidence>
<evidence type="ECO:0000256" key="3">
    <source>
        <dbReference type="ARBA" id="ARBA00023027"/>
    </source>
</evidence>
<dbReference type="EMBL" id="CP018906">
    <property type="protein sequence ID" value="AQW21075.1"/>
    <property type="molecule type" value="Genomic_DNA"/>
</dbReference>
<keyword evidence="2 4" id="KW-0560">Oxidoreductase</keyword>
<dbReference type="SUPFAM" id="SSF51735">
    <property type="entry name" value="NAD(P)-binding Rossmann-fold domains"/>
    <property type="match status" value="1"/>
</dbReference>
<dbReference type="KEGG" id="lcu:PL11_003625"/>
<evidence type="ECO:0000256" key="4">
    <source>
        <dbReference type="RuleBase" id="RU003719"/>
    </source>
</evidence>
<organism evidence="7 8">
    <name type="scientific">Lentilactobacillus curieae</name>
    <dbReference type="NCBI Taxonomy" id="1138822"/>
    <lineage>
        <taxon>Bacteria</taxon>
        <taxon>Bacillati</taxon>
        <taxon>Bacillota</taxon>
        <taxon>Bacilli</taxon>
        <taxon>Lactobacillales</taxon>
        <taxon>Lactobacillaceae</taxon>
        <taxon>Lentilactobacillus</taxon>
    </lineage>
</organism>
<dbReference type="GO" id="GO:0004617">
    <property type="term" value="F:phosphoglycerate dehydrogenase activity"/>
    <property type="evidence" value="ECO:0007669"/>
    <property type="project" value="UniProtKB-ARBA"/>
</dbReference>
<keyword evidence="7" id="KW-0032">Aminotransferase</keyword>
<name>A0A1S6QHJ5_9LACO</name>
<evidence type="ECO:0000256" key="2">
    <source>
        <dbReference type="ARBA" id="ARBA00023002"/>
    </source>
</evidence>
<dbReference type="GO" id="GO:0051287">
    <property type="term" value="F:NAD binding"/>
    <property type="evidence" value="ECO:0007669"/>
    <property type="project" value="InterPro"/>
</dbReference>
<keyword evidence="8" id="KW-1185">Reference proteome</keyword>
<dbReference type="GO" id="GO:0047545">
    <property type="term" value="F:(S)-2-hydroxyglutarate dehydrogenase activity"/>
    <property type="evidence" value="ECO:0007669"/>
    <property type="project" value="UniProtKB-ARBA"/>
</dbReference>
<feature type="domain" description="D-isomer specific 2-hydroxyacid dehydrogenase catalytic" evidence="5">
    <location>
        <begin position="12"/>
        <end position="327"/>
    </location>
</feature>
<keyword evidence="3" id="KW-0520">NAD</keyword>
<dbReference type="InterPro" id="IPR006139">
    <property type="entry name" value="D-isomer_2_OHA_DH_cat_dom"/>
</dbReference>
<gene>
    <name evidence="7" type="ORF">PL11_003625</name>
</gene>
<dbReference type="GO" id="GO:0006564">
    <property type="term" value="P:L-serine biosynthetic process"/>
    <property type="evidence" value="ECO:0007669"/>
    <property type="project" value="UniProtKB-ARBA"/>
</dbReference>
<dbReference type="Proteomes" id="UP000030361">
    <property type="component" value="Chromosome"/>
</dbReference>
<accession>A0A1S6QHJ5</accession>
<dbReference type="InterPro" id="IPR036291">
    <property type="entry name" value="NAD(P)-bd_dom_sf"/>
</dbReference>
<feature type="domain" description="D-isomer specific 2-hydroxyacid dehydrogenase NAD-binding" evidence="6">
    <location>
        <begin position="112"/>
        <end position="296"/>
    </location>
</feature>
<evidence type="ECO:0000313" key="8">
    <source>
        <dbReference type="Proteomes" id="UP000030361"/>
    </source>
</evidence>
<comment type="similarity">
    <text evidence="1 4">Belongs to the D-isomer specific 2-hydroxyacid dehydrogenase family.</text>
</comment>
<dbReference type="InterPro" id="IPR006140">
    <property type="entry name" value="D-isomer_DH_NAD-bd"/>
</dbReference>
<dbReference type="SUPFAM" id="SSF52283">
    <property type="entry name" value="Formate/glycerate dehydrogenase catalytic domain-like"/>
    <property type="match status" value="1"/>
</dbReference>
<dbReference type="PANTHER" id="PTHR43026:SF1">
    <property type="entry name" value="2-HYDROXYACID DEHYDROGENASE HOMOLOG 1-RELATED"/>
    <property type="match status" value="1"/>
</dbReference>
<dbReference type="PANTHER" id="PTHR43026">
    <property type="entry name" value="2-HYDROXYACID DEHYDROGENASE HOMOLOG 1-RELATED"/>
    <property type="match status" value="1"/>
</dbReference>
<dbReference type="OrthoDB" id="9805416at2"/>
<dbReference type="GO" id="GO:0008720">
    <property type="term" value="F:D-lactate dehydrogenase (NAD+) activity"/>
    <property type="evidence" value="ECO:0007669"/>
    <property type="project" value="TreeGrafter"/>
</dbReference>
<dbReference type="GO" id="GO:0008483">
    <property type="term" value="F:transaminase activity"/>
    <property type="evidence" value="ECO:0007669"/>
    <property type="project" value="UniProtKB-KW"/>
</dbReference>
<dbReference type="Gene3D" id="3.40.50.720">
    <property type="entry name" value="NAD(P)-binding Rossmann-like Domain"/>
    <property type="match status" value="2"/>
</dbReference>
<dbReference type="eggNOG" id="COG1052">
    <property type="taxonomic scope" value="Bacteria"/>
</dbReference>
<sequence>MKILMYNVRTDEEQDISNYQASHNVEIATNHVPLSDDTVELAKGYDGIITQQHGSLGSEKVYEQLHSFGIKQVGLRITGYEIANLDAARKNDLVVTNVPAYSPRSVSELVLAHAMWLVRHMGIVTDRESQGNFSWDGIESGEIHDMTVGIIGAGKIGSAVARIFRALGATVIAADPIKRPELNDTLTYVDHDTVFKTADIVTMHTPLTDETHHMIDTEVFKKMKPSAFFINASRGPVVKTEDLVSALENHEIAGAAIDTYEGESATVGKDLNGEVPNANLQKLLKMPNVNVSPHIGFYTNVAVKNMVDIALDDTISILNGNGSLHIVS</sequence>